<dbReference type="InterPro" id="IPR037004">
    <property type="entry name" value="Exonuc_VII_ssu_sf"/>
</dbReference>
<dbReference type="GO" id="GO:0008855">
    <property type="term" value="F:exodeoxyribonuclease VII activity"/>
    <property type="evidence" value="ECO:0007669"/>
    <property type="project" value="UniProtKB-UniRule"/>
</dbReference>
<evidence type="ECO:0000313" key="9">
    <source>
        <dbReference type="Proteomes" id="UP000271227"/>
    </source>
</evidence>
<dbReference type="Proteomes" id="UP000271227">
    <property type="component" value="Unassembled WGS sequence"/>
</dbReference>
<keyword evidence="9" id="KW-1185">Reference proteome</keyword>
<proteinExistence type="inferred from homology"/>
<dbReference type="RefSeq" id="WP_121937769.1">
    <property type="nucleotide sequence ID" value="NZ_REFR01000010.1"/>
</dbReference>
<comment type="similarity">
    <text evidence="1 6">Belongs to the XseB family.</text>
</comment>
<protein>
    <recommendedName>
        <fullName evidence="6">Exodeoxyribonuclease 7 small subunit</fullName>
        <ecNumber evidence="6">3.1.11.6</ecNumber>
    </recommendedName>
    <alternativeName>
        <fullName evidence="6">Exodeoxyribonuclease VII small subunit</fullName>
        <shortName evidence="6">Exonuclease VII small subunit</shortName>
    </alternativeName>
</protein>
<accession>A0A3M0CFN1</accession>
<dbReference type="EMBL" id="REFR01000010">
    <property type="protein sequence ID" value="RMB08398.1"/>
    <property type="molecule type" value="Genomic_DNA"/>
</dbReference>
<dbReference type="OrthoDB" id="9808145at2"/>
<reference evidence="8 9" key="1">
    <citation type="submission" date="2018-10" db="EMBL/GenBank/DDBJ databases">
        <title>Genomic Encyclopedia of Archaeal and Bacterial Type Strains, Phase II (KMG-II): from individual species to whole genera.</title>
        <authorList>
            <person name="Goeker M."/>
        </authorList>
    </citation>
    <scope>NUCLEOTIDE SEQUENCE [LARGE SCALE GENOMIC DNA]</scope>
    <source>
        <strain evidence="8 9">DSM 25217</strain>
    </source>
</reference>
<dbReference type="GO" id="GO:0009318">
    <property type="term" value="C:exodeoxyribonuclease VII complex"/>
    <property type="evidence" value="ECO:0007669"/>
    <property type="project" value="UniProtKB-UniRule"/>
</dbReference>
<comment type="subcellular location">
    <subcellularLocation>
        <location evidence="6">Cytoplasm</location>
    </subcellularLocation>
</comment>
<dbReference type="InterPro" id="IPR003761">
    <property type="entry name" value="Exonuc_VII_S"/>
</dbReference>
<dbReference type="EC" id="3.1.11.6" evidence="6"/>
<evidence type="ECO:0000256" key="3">
    <source>
        <dbReference type="ARBA" id="ARBA00022722"/>
    </source>
</evidence>
<organism evidence="8 9">
    <name type="scientific">Eilatimonas milleporae</name>
    <dbReference type="NCBI Taxonomy" id="911205"/>
    <lineage>
        <taxon>Bacteria</taxon>
        <taxon>Pseudomonadati</taxon>
        <taxon>Pseudomonadota</taxon>
        <taxon>Alphaproteobacteria</taxon>
        <taxon>Kordiimonadales</taxon>
        <taxon>Kordiimonadaceae</taxon>
        <taxon>Eilatimonas</taxon>
    </lineage>
</organism>
<dbReference type="GO" id="GO:0005829">
    <property type="term" value="C:cytosol"/>
    <property type="evidence" value="ECO:0007669"/>
    <property type="project" value="TreeGrafter"/>
</dbReference>
<evidence type="ECO:0000256" key="4">
    <source>
        <dbReference type="ARBA" id="ARBA00022801"/>
    </source>
</evidence>
<comment type="caution">
    <text evidence="8">The sequence shown here is derived from an EMBL/GenBank/DDBJ whole genome shotgun (WGS) entry which is preliminary data.</text>
</comment>
<evidence type="ECO:0000313" key="8">
    <source>
        <dbReference type="EMBL" id="RMB08398.1"/>
    </source>
</evidence>
<dbReference type="PANTHER" id="PTHR34137">
    <property type="entry name" value="EXODEOXYRIBONUCLEASE 7 SMALL SUBUNIT"/>
    <property type="match status" value="1"/>
</dbReference>
<keyword evidence="5 6" id="KW-0269">Exonuclease</keyword>
<comment type="catalytic activity">
    <reaction evidence="6">
        <text>Exonucleolytic cleavage in either 5'- to 3'- or 3'- to 5'-direction to yield nucleoside 5'-phosphates.</text>
        <dbReference type="EC" id="3.1.11.6"/>
    </reaction>
</comment>
<comment type="function">
    <text evidence="6">Bidirectionally degrades single-stranded DNA into large acid-insoluble oligonucleotides, which are then degraded further into small acid-soluble oligonucleotides.</text>
</comment>
<keyword evidence="4 6" id="KW-0378">Hydrolase</keyword>
<dbReference type="HAMAP" id="MF_00337">
    <property type="entry name" value="Exonuc_7_S"/>
    <property type="match status" value="1"/>
</dbReference>
<dbReference type="FunCoup" id="A0A3M0CFN1">
    <property type="interactions" value="355"/>
</dbReference>
<dbReference type="AlphaFoldDB" id="A0A3M0CFN1"/>
<evidence type="ECO:0000256" key="1">
    <source>
        <dbReference type="ARBA" id="ARBA00009998"/>
    </source>
</evidence>
<dbReference type="Gene3D" id="1.10.287.1040">
    <property type="entry name" value="Exonuclease VII, small subunit"/>
    <property type="match status" value="1"/>
</dbReference>
<dbReference type="InParanoid" id="A0A3M0CFN1"/>
<gene>
    <name evidence="6" type="primary">xseB</name>
    <name evidence="8" type="ORF">BXY39_1031</name>
</gene>
<sequence length="99" mass="10353">MTSKTDESPISDDLKAQIQAMTFEDAMMALEDVVSRLESGGASLEESIDLYARGTALKAHCDAKLKGAQAKIEKLTLGEGGPVGAAPLDVGDSDRDSNP</sequence>
<dbReference type="NCBIfam" id="TIGR01280">
    <property type="entry name" value="xseB"/>
    <property type="match status" value="1"/>
</dbReference>
<evidence type="ECO:0000256" key="2">
    <source>
        <dbReference type="ARBA" id="ARBA00022490"/>
    </source>
</evidence>
<dbReference type="NCBIfam" id="NF002139">
    <property type="entry name" value="PRK00977.1-3"/>
    <property type="match status" value="1"/>
</dbReference>
<keyword evidence="2 6" id="KW-0963">Cytoplasm</keyword>
<comment type="subunit">
    <text evidence="6">Heterooligomer composed of large and small subunits.</text>
</comment>
<dbReference type="Pfam" id="PF02609">
    <property type="entry name" value="Exonuc_VII_S"/>
    <property type="match status" value="1"/>
</dbReference>
<evidence type="ECO:0000256" key="7">
    <source>
        <dbReference type="SAM" id="MobiDB-lite"/>
    </source>
</evidence>
<name>A0A3M0CFN1_9PROT</name>
<dbReference type="GO" id="GO:0006308">
    <property type="term" value="P:DNA catabolic process"/>
    <property type="evidence" value="ECO:0007669"/>
    <property type="project" value="UniProtKB-UniRule"/>
</dbReference>
<evidence type="ECO:0000256" key="6">
    <source>
        <dbReference type="HAMAP-Rule" id="MF_00337"/>
    </source>
</evidence>
<feature type="region of interest" description="Disordered" evidence="7">
    <location>
        <begin position="78"/>
        <end position="99"/>
    </location>
</feature>
<dbReference type="PANTHER" id="PTHR34137:SF1">
    <property type="entry name" value="EXODEOXYRIBONUCLEASE 7 SMALL SUBUNIT"/>
    <property type="match status" value="1"/>
</dbReference>
<dbReference type="SUPFAM" id="SSF116842">
    <property type="entry name" value="XseB-like"/>
    <property type="match status" value="1"/>
</dbReference>
<evidence type="ECO:0000256" key="5">
    <source>
        <dbReference type="ARBA" id="ARBA00022839"/>
    </source>
</evidence>
<keyword evidence="3 6" id="KW-0540">Nuclease</keyword>